<evidence type="ECO:0000256" key="2">
    <source>
        <dbReference type="PROSITE-ProRule" id="PRU00169"/>
    </source>
</evidence>
<dbReference type="InterPro" id="IPR001789">
    <property type="entry name" value="Sig_transdc_resp-reg_receiver"/>
</dbReference>
<evidence type="ECO:0000259" key="4">
    <source>
        <dbReference type="PROSITE" id="PS50109"/>
    </source>
</evidence>
<dbReference type="CDD" id="cd17546">
    <property type="entry name" value="REC_hyHK_CKI1_RcsC-like"/>
    <property type="match status" value="1"/>
</dbReference>
<dbReference type="PROSITE" id="PS50110">
    <property type="entry name" value="RESPONSE_REGULATORY"/>
    <property type="match status" value="1"/>
</dbReference>
<feature type="domain" description="Response regulatory" evidence="5">
    <location>
        <begin position="1285"/>
        <end position="1413"/>
    </location>
</feature>
<dbReference type="InterPro" id="IPR050956">
    <property type="entry name" value="2C_system_His_kinase"/>
</dbReference>
<dbReference type="PANTHER" id="PTHR43719:SF30">
    <property type="entry name" value="TWO-COMPONENT SYSTEM RESPONSE REGULATOR"/>
    <property type="match status" value="1"/>
</dbReference>
<dbReference type="InterPro" id="IPR036890">
    <property type="entry name" value="HATPase_C_sf"/>
</dbReference>
<keyword evidence="1 2" id="KW-0597">Phosphoprotein</keyword>
<dbReference type="CDD" id="cd00082">
    <property type="entry name" value="HisKA"/>
    <property type="match status" value="1"/>
</dbReference>
<dbReference type="Gene3D" id="3.40.50.2300">
    <property type="match status" value="1"/>
</dbReference>
<evidence type="ECO:0000313" key="7">
    <source>
        <dbReference type="Proteomes" id="UP001465668"/>
    </source>
</evidence>
<feature type="modified residue" description="4-aspartylphosphate" evidence="2">
    <location>
        <position position="1342"/>
    </location>
</feature>
<name>A0ABR2XDV9_9PEZI</name>
<dbReference type="SMART" id="SM00388">
    <property type="entry name" value="HisKA"/>
    <property type="match status" value="1"/>
</dbReference>
<dbReference type="Pfam" id="PF02518">
    <property type="entry name" value="HATPase_c"/>
    <property type="match status" value="1"/>
</dbReference>
<gene>
    <name evidence="6" type="ORF">SCAR479_11398</name>
</gene>
<dbReference type="EMBL" id="JARVKM010000068">
    <property type="protein sequence ID" value="KAK9771917.1"/>
    <property type="molecule type" value="Genomic_DNA"/>
</dbReference>
<dbReference type="CDD" id="cd00130">
    <property type="entry name" value="PAS"/>
    <property type="match status" value="1"/>
</dbReference>
<dbReference type="Gene3D" id="1.10.287.130">
    <property type="match status" value="1"/>
</dbReference>
<dbReference type="InterPro" id="IPR005467">
    <property type="entry name" value="His_kinase_dom"/>
</dbReference>
<dbReference type="InterPro" id="IPR004358">
    <property type="entry name" value="Sig_transdc_His_kin-like_C"/>
</dbReference>
<dbReference type="SMART" id="SM00387">
    <property type="entry name" value="HATPase_c"/>
    <property type="match status" value="1"/>
</dbReference>
<dbReference type="InterPro" id="IPR036097">
    <property type="entry name" value="HisK_dim/P_sf"/>
</dbReference>
<dbReference type="NCBIfam" id="TIGR00229">
    <property type="entry name" value="sensory_box"/>
    <property type="match status" value="1"/>
</dbReference>
<dbReference type="PROSITE" id="PS50109">
    <property type="entry name" value="HIS_KIN"/>
    <property type="match status" value="1"/>
</dbReference>
<dbReference type="InterPro" id="IPR035965">
    <property type="entry name" value="PAS-like_dom_sf"/>
</dbReference>
<evidence type="ECO:0000313" key="6">
    <source>
        <dbReference type="EMBL" id="KAK9771917.1"/>
    </source>
</evidence>
<feature type="compositionally biased region" description="Low complexity" evidence="3">
    <location>
        <begin position="392"/>
        <end position="401"/>
    </location>
</feature>
<evidence type="ECO:0000259" key="5">
    <source>
        <dbReference type="PROSITE" id="PS50110"/>
    </source>
</evidence>
<dbReference type="InterPro" id="IPR011006">
    <property type="entry name" value="CheY-like_superfamily"/>
</dbReference>
<sequence>MESLQRITIAAIYRLPLSTASIPDQGTRPARALTYQARPLLSTDLWHSSCVVVRPELERCTPQLLRKHTLLGCTSEASLAQDGMDDNQGLTKHAKDFIEHYGTYPQYIPDQRTIRGNGVGHSLWPYPSSGFLSTERVRRTVPSPSLFAGQTWERSFTEIARREHRRTACASSATRGQSSGMSTPLPKESPASSAEDSRGPARLPRPGRKDGLVSLDEFNVLDVAEILDQDSRPTFVIDLDPDDSVIPSLNRLTPIFCNSALRLHERLSDVIAGSRGEVEPNTGATYQDFRSWATGVTQHDDSKDCFPLSFLYADMLWTGSTVRKRWRLISGNLWNPGIPVRELTLSWGAKPRQEFDKSSVKPSVVGTVESLASTATTTRGSSKLHQQMPRRGTTTSYSNSTGGTGDSFQSKKLVLSAPAKACPDWTVARPRGTVSEHIAIARAVRWETTPLGSMDKWSPEFRQLANVVMQHPYPAAIFWGDELTMLYNEAYATEAAGHKHPGLMGTGFSGPFSEVWDGLSDIFAECARTGSNLRREDDYMALYRESFLEETFWSWSLTPLYGQTKHILGFYNSAFETTKSVISQRRMQTVNRVGSLVSGAKSIKQFWKLLLEALEDNHFEIPFALVYSVGDTEDNDQSSTSSGSTLSVKSCFYEGSIGIPEGHAAAPRQLDLKRSREGFVPAFREAMRTREPSLLHTRDGSLPESLLEGITWRGFGEPCDKAVIFPVRPTNGETVLAFLVLGVNPRRSYDESYKAFTSILNRQLATSLASFMLFEEEIRRSRDAAEAAALQTEHLSQELALQTNRFRRMTELSPLGMVLFDPDGSLREGNDRYYEMTGHPRDVTHEMSWMDQIEESSRKLSQEGWDKMIVEHQPWTAELQLKRILVKPVDLHDKDIDYWVLITAQPEFSTDGSVRAIMGSITDISHLKWAQGLQNRRLQEAEETRRQQNEFIDITSHEMRNPLSAILQCADDILTTLSHHRVPGQPPSLRDIEDCLEAAHTISICVQHQKSIVDDVLTVSKLDSNLLVITPVVARPTEVVERAVKMFESELQAKGIRMVYETQPSLQELTVEWVAFDPSRVLQILINLLTNAIKFTAASTTRNITVSVGASLDPPLMATTPNFQYIPAKTVNPHVVAGEEWGKEEVLYLRFKVHDTGCGLTSDEIKLLFTRFSQASPRTHAQYGGSGLGLFISRQLAELHGGRIGVASKAGVGSSFGFFVAARRALPPASNASVNITANVSRELGVQSSLTLRLPPQHQDLAPPSPVGDLIATKTVAKFDPKDLAVLVVEDNLVNQTVLVRQLKKHGIGVNAANDGIEALAFLDGTEFRKVGGKRLSVILMDLEMPNMDGLTCVREIRQMEEEGAIDGHVPVIAVTANVREEQISVARRSGMDDVVSKPFRIPDLLKKIEALLAALSNGPTTPKVLSDL</sequence>
<dbReference type="Pfam" id="PF00072">
    <property type="entry name" value="Response_reg"/>
    <property type="match status" value="1"/>
</dbReference>
<dbReference type="SUPFAM" id="SSF47384">
    <property type="entry name" value="Homodimeric domain of signal transducing histidine kinase"/>
    <property type="match status" value="1"/>
</dbReference>
<organism evidence="6 7">
    <name type="scientific">Seiridium cardinale</name>
    <dbReference type="NCBI Taxonomy" id="138064"/>
    <lineage>
        <taxon>Eukaryota</taxon>
        <taxon>Fungi</taxon>
        <taxon>Dikarya</taxon>
        <taxon>Ascomycota</taxon>
        <taxon>Pezizomycotina</taxon>
        <taxon>Sordariomycetes</taxon>
        <taxon>Xylariomycetidae</taxon>
        <taxon>Amphisphaeriales</taxon>
        <taxon>Sporocadaceae</taxon>
        <taxon>Seiridium</taxon>
    </lineage>
</organism>
<evidence type="ECO:0000256" key="1">
    <source>
        <dbReference type="ARBA" id="ARBA00022553"/>
    </source>
</evidence>
<dbReference type="Gene3D" id="3.30.450.20">
    <property type="entry name" value="PAS domain"/>
    <property type="match status" value="2"/>
</dbReference>
<dbReference type="Gene3D" id="3.30.565.10">
    <property type="entry name" value="Histidine kinase-like ATPase, C-terminal domain"/>
    <property type="match status" value="1"/>
</dbReference>
<dbReference type="SMART" id="SM00448">
    <property type="entry name" value="REC"/>
    <property type="match status" value="1"/>
</dbReference>
<proteinExistence type="predicted"/>
<feature type="domain" description="Histidine kinase" evidence="4">
    <location>
        <begin position="954"/>
        <end position="1224"/>
    </location>
</feature>
<dbReference type="Proteomes" id="UP001465668">
    <property type="component" value="Unassembled WGS sequence"/>
</dbReference>
<dbReference type="InterPro" id="IPR058846">
    <property type="entry name" value="PAS-like"/>
</dbReference>
<feature type="compositionally biased region" description="Polar residues" evidence="3">
    <location>
        <begin position="375"/>
        <end position="385"/>
    </location>
</feature>
<feature type="region of interest" description="Disordered" evidence="3">
    <location>
        <begin position="163"/>
        <end position="210"/>
    </location>
</feature>
<protein>
    <submittedName>
        <fullName evidence="6">Uncharacterized protein</fullName>
    </submittedName>
</protein>
<dbReference type="PRINTS" id="PR00344">
    <property type="entry name" value="BCTRLSENSOR"/>
</dbReference>
<dbReference type="InterPro" id="IPR003661">
    <property type="entry name" value="HisK_dim/P_dom"/>
</dbReference>
<feature type="region of interest" description="Disordered" evidence="3">
    <location>
        <begin position="375"/>
        <end position="405"/>
    </location>
</feature>
<evidence type="ECO:0000256" key="3">
    <source>
        <dbReference type="SAM" id="MobiDB-lite"/>
    </source>
</evidence>
<accession>A0ABR2XDV9</accession>
<dbReference type="Pfam" id="PF13188">
    <property type="entry name" value="PAS_8"/>
    <property type="match status" value="1"/>
</dbReference>
<dbReference type="SUPFAM" id="SSF55874">
    <property type="entry name" value="ATPase domain of HSP90 chaperone/DNA topoisomerase II/histidine kinase"/>
    <property type="match status" value="1"/>
</dbReference>
<dbReference type="InterPro" id="IPR003594">
    <property type="entry name" value="HATPase_dom"/>
</dbReference>
<keyword evidence="7" id="KW-1185">Reference proteome</keyword>
<dbReference type="SUPFAM" id="SSF55785">
    <property type="entry name" value="PYP-like sensor domain (PAS domain)"/>
    <property type="match status" value="1"/>
</dbReference>
<dbReference type="Pfam" id="PF26131">
    <property type="entry name" value="PAS-like"/>
    <property type="match status" value="1"/>
</dbReference>
<dbReference type="SUPFAM" id="SSF52172">
    <property type="entry name" value="CheY-like"/>
    <property type="match status" value="1"/>
</dbReference>
<feature type="compositionally biased region" description="Polar residues" evidence="3">
    <location>
        <begin position="169"/>
        <end position="182"/>
    </location>
</feature>
<reference evidence="6 7" key="1">
    <citation type="submission" date="2024-02" db="EMBL/GenBank/DDBJ databases">
        <title>First draft genome assembly of two strains of Seiridium cardinale.</title>
        <authorList>
            <person name="Emiliani G."/>
            <person name="Scali E."/>
        </authorList>
    </citation>
    <scope>NUCLEOTIDE SEQUENCE [LARGE SCALE GENOMIC DNA]</scope>
    <source>
        <strain evidence="6 7">BM-138-000479</strain>
    </source>
</reference>
<dbReference type="Pfam" id="PF00512">
    <property type="entry name" value="HisKA"/>
    <property type="match status" value="1"/>
</dbReference>
<comment type="caution">
    <text evidence="6">The sequence shown here is derived from an EMBL/GenBank/DDBJ whole genome shotgun (WGS) entry which is preliminary data.</text>
</comment>
<dbReference type="PANTHER" id="PTHR43719">
    <property type="entry name" value="TWO-COMPONENT HISTIDINE KINASE"/>
    <property type="match status" value="1"/>
</dbReference>
<dbReference type="InterPro" id="IPR000014">
    <property type="entry name" value="PAS"/>
</dbReference>